<comment type="domain">
    <text evidence="19">The histidine box domains are involved in binding the catalytic metal ions.</text>
</comment>
<dbReference type="EC" id="6.2.1.3" evidence="17"/>
<dbReference type="RefSeq" id="XP_027204456.1">
    <property type="nucleotide sequence ID" value="XM_027348655.1"/>
</dbReference>
<comment type="catalytic activity">
    <reaction evidence="18">
        <text>a long-chain fatty acid + ATP + CoA = a long-chain fatty acyl-CoA + AMP + diphosphate</text>
        <dbReference type="Rhea" id="RHEA:15421"/>
        <dbReference type="ChEBI" id="CHEBI:30616"/>
        <dbReference type="ChEBI" id="CHEBI:33019"/>
        <dbReference type="ChEBI" id="CHEBI:57287"/>
        <dbReference type="ChEBI" id="CHEBI:57560"/>
        <dbReference type="ChEBI" id="CHEBI:83139"/>
        <dbReference type="ChEBI" id="CHEBI:456215"/>
        <dbReference type="EC" id="6.2.1.3"/>
    </reaction>
</comment>
<evidence type="ECO:0000256" key="18">
    <source>
        <dbReference type="ARBA" id="ARBA00036813"/>
    </source>
</evidence>
<feature type="domain" description="Fatty acid desaturase" evidence="22">
    <location>
        <begin position="111"/>
        <end position="319"/>
    </location>
</feature>
<dbReference type="KEGG" id="dpte:113798164"/>
<evidence type="ECO:0000256" key="8">
    <source>
        <dbReference type="ARBA" id="ARBA00022741"/>
    </source>
</evidence>
<dbReference type="OrthoDB" id="1700726at2759"/>
<evidence type="ECO:0000256" key="15">
    <source>
        <dbReference type="ARBA" id="ARBA00023136"/>
    </source>
</evidence>
<evidence type="ECO:0000256" key="19">
    <source>
        <dbReference type="RuleBase" id="RU000581"/>
    </source>
</evidence>
<evidence type="ECO:0000256" key="12">
    <source>
        <dbReference type="ARBA" id="ARBA00023002"/>
    </source>
</evidence>
<dbReference type="AlphaFoldDB" id="A0A6P6YI66"/>
<comment type="similarity">
    <text evidence="2">Belongs to the ATP-dependent AMP-binding enzyme family.</text>
</comment>
<dbReference type="PROSITE" id="PS00455">
    <property type="entry name" value="AMP_BINDING"/>
    <property type="match status" value="1"/>
</dbReference>
<evidence type="ECO:0000313" key="25">
    <source>
        <dbReference type="RefSeq" id="XP_027204456.1"/>
    </source>
</evidence>
<dbReference type="GO" id="GO:0030182">
    <property type="term" value="P:neuron differentiation"/>
    <property type="evidence" value="ECO:0007669"/>
    <property type="project" value="TreeGrafter"/>
</dbReference>
<keyword evidence="14" id="KW-0443">Lipid metabolism</keyword>
<keyword evidence="16 19" id="KW-0275">Fatty acid biosynthesis</keyword>
<evidence type="ECO:0000256" key="11">
    <source>
        <dbReference type="ARBA" id="ARBA00022989"/>
    </source>
</evidence>
<evidence type="ECO:0000256" key="13">
    <source>
        <dbReference type="ARBA" id="ARBA00023004"/>
    </source>
</evidence>
<keyword evidence="4 19" id="KW-0444">Lipid biosynthesis</keyword>
<dbReference type="GO" id="GO:0035336">
    <property type="term" value="P:long-chain fatty-acyl-CoA metabolic process"/>
    <property type="evidence" value="ECO:0007669"/>
    <property type="project" value="TreeGrafter"/>
</dbReference>
<evidence type="ECO:0000259" key="22">
    <source>
        <dbReference type="Pfam" id="PF00487"/>
    </source>
</evidence>
<dbReference type="GO" id="GO:0046872">
    <property type="term" value="F:metal ion binding"/>
    <property type="evidence" value="ECO:0007669"/>
    <property type="project" value="UniProtKB-KW"/>
</dbReference>
<feature type="transmembrane region" description="Helical" evidence="21">
    <location>
        <begin position="492"/>
        <end position="518"/>
    </location>
</feature>
<feature type="compositionally biased region" description="Polar residues" evidence="20">
    <location>
        <begin position="1"/>
        <end position="14"/>
    </location>
</feature>
<feature type="transmembrane region" description="Helical" evidence="21">
    <location>
        <begin position="256"/>
        <end position="278"/>
    </location>
</feature>
<feature type="compositionally biased region" description="Polar residues" evidence="20">
    <location>
        <begin position="1263"/>
        <end position="1272"/>
    </location>
</feature>
<dbReference type="PANTHER" id="PTHR43272">
    <property type="entry name" value="LONG-CHAIN-FATTY-ACID--COA LIGASE"/>
    <property type="match status" value="1"/>
</dbReference>
<evidence type="ECO:0000256" key="21">
    <source>
        <dbReference type="SAM" id="Phobius"/>
    </source>
</evidence>
<keyword evidence="9" id="KW-0276">Fatty acid metabolism</keyword>
<evidence type="ECO:0000256" key="17">
    <source>
        <dbReference type="ARBA" id="ARBA00026121"/>
    </source>
</evidence>
<dbReference type="GO" id="GO:0005811">
    <property type="term" value="C:lipid droplet"/>
    <property type="evidence" value="ECO:0007669"/>
    <property type="project" value="TreeGrafter"/>
</dbReference>
<keyword evidence="11 21" id="KW-1133">Transmembrane helix</keyword>
<keyword evidence="12 19" id="KW-0560">Oxidoreductase</keyword>
<dbReference type="Gene3D" id="3.40.50.12780">
    <property type="entry name" value="N-terminal domain of ligase-like"/>
    <property type="match status" value="1"/>
</dbReference>
<dbReference type="CDD" id="cd03505">
    <property type="entry name" value="Delta9-FADS-like"/>
    <property type="match status" value="1"/>
</dbReference>
<dbReference type="Proteomes" id="UP000515146">
    <property type="component" value="Unplaced"/>
</dbReference>
<dbReference type="InterPro" id="IPR001522">
    <property type="entry name" value="FADS-1_CS"/>
</dbReference>
<evidence type="ECO:0000256" key="5">
    <source>
        <dbReference type="ARBA" id="ARBA00022598"/>
    </source>
</evidence>
<evidence type="ECO:0000256" key="7">
    <source>
        <dbReference type="ARBA" id="ARBA00022723"/>
    </source>
</evidence>
<dbReference type="GO" id="GO:0006633">
    <property type="term" value="P:fatty acid biosynthetic process"/>
    <property type="evidence" value="ECO:0007669"/>
    <property type="project" value="UniProtKB-KW"/>
</dbReference>
<keyword evidence="13" id="KW-0408">Iron</keyword>
<feature type="region of interest" description="Disordered" evidence="20">
    <location>
        <begin position="1"/>
        <end position="29"/>
    </location>
</feature>
<dbReference type="InterPro" id="IPR020845">
    <property type="entry name" value="AMP-binding_CS"/>
</dbReference>
<dbReference type="PROSITE" id="PS00476">
    <property type="entry name" value="FATTY_ACID_DESATUR_1"/>
    <property type="match status" value="1"/>
</dbReference>
<proteinExistence type="inferred from homology"/>
<feature type="region of interest" description="Disordered" evidence="20">
    <location>
        <begin position="1242"/>
        <end position="1272"/>
    </location>
</feature>
<keyword evidence="5" id="KW-0436">Ligase</keyword>
<feature type="compositionally biased region" description="Low complexity" evidence="20">
    <location>
        <begin position="1247"/>
        <end position="1262"/>
    </location>
</feature>
<feature type="transmembrane region" description="Helical" evidence="21">
    <location>
        <begin position="115"/>
        <end position="137"/>
    </location>
</feature>
<dbReference type="GO" id="GO:0090433">
    <property type="term" value="F:palmitoyl-CoA ligase activity"/>
    <property type="evidence" value="ECO:0007669"/>
    <property type="project" value="TreeGrafter"/>
</dbReference>
<organism evidence="24 25">
    <name type="scientific">Dermatophagoides pteronyssinus</name>
    <name type="common">European house dust mite</name>
    <dbReference type="NCBI Taxonomy" id="6956"/>
    <lineage>
        <taxon>Eukaryota</taxon>
        <taxon>Metazoa</taxon>
        <taxon>Ecdysozoa</taxon>
        <taxon>Arthropoda</taxon>
        <taxon>Chelicerata</taxon>
        <taxon>Arachnida</taxon>
        <taxon>Acari</taxon>
        <taxon>Acariformes</taxon>
        <taxon>Sarcoptiformes</taxon>
        <taxon>Astigmata</taxon>
        <taxon>Psoroptidia</taxon>
        <taxon>Analgoidea</taxon>
        <taxon>Pyroglyphidae</taxon>
        <taxon>Dermatophagoidinae</taxon>
        <taxon>Dermatophagoides</taxon>
    </lineage>
</organism>
<dbReference type="GO" id="GO:0005886">
    <property type="term" value="C:plasma membrane"/>
    <property type="evidence" value="ECO:0007669"/>
    <property type="project" value="TreeGrafter"/>
</dbReference>
<evidence type="ECO:0000256" key="2">
    <source>
        <dbReference type="ARBA" id="ARBA00006432"/>
    </source>
</evidence>
<dbReference type="InterPro" id="IPR000873">
    <property type="entry name" value="AMP-dep_synth/lig_dom"/>
</dbReference>
<keyword evidence="10" id="KW-0067">ATP-binding</keyword>
<keyword evidence="7" id="KW-0479">Metal-binding</keyword>
<gene>
    <name evidence="25" type="primary">LOC113798164</name>
</gene>
<dbReference type="Pfam" id="PF00501">
    <property type="entry name" value="AMP-binding"/>
    <property type="match status" value="1"/>
</dbReference>
<feature type="transmembrane region" description="Helical" evidence="21">
    <location>
        <begin position="81"/>
        <end position="103"/>
    </location>
</feature>
<keyword evidence="15 21" id="KW-0472">Membrane</keyword>
<evidence type="ECO:0000256" key="6">
    <source>
        <dbReference type="ARBA" id="ARBA00022692"/>
    </source>
</evidence>
<comment type="cofactor">
    <cofactor evidence="19">
        <name>Fe(2+)</name>
        <dbReference type="ChEBI" id="CHEBI:29033"/>
    </cofactor>
</comment>
<evidence type="ECO:0000256" key="16">
    <source>
        <dbReference type="ARBA" id="ARBA00023160"/>
    </source>
</evidence>
<dbReference type="InterPro" id="IPR005804">
    <property type="entry name" value="FA_desaturase_dom"/>
</dbReference>
<dbReference type="InterPro" id="IPR042099">
    <property type="entry name" value="ANL_N_sf"/>
</dbReference>
<keyword evidence="24" id="KW-1185">Reference proteome</keyword>
<evidence type="ECO:0000256" key="20">
    <source>
        <dbReference type="SAM" id="MobiDB-lite"/>
    </source>
</evidence>
<name>A0A6P6YI66_DERPT</name>
<evidence type="ECO:0000313" key="24">
    <source>
        <dbReference type="Proteomes" id="UP000515146"/>
    </source>
</evidence>
<dbReference type="Pfam" id="PF00487">
    <property type="entry name" value="FA_desaturase"/>
    <property type="match status" value="1"/>
</dbReference>
<sequence length="1272" mass="145375">MAVDSMTKQRIVNHQQDDDDNKGKNDSLTKVNEHNFRTNYDDDNNDHRILNESLIDDDFDDETNTINEIEQKLSTVQWNDIVWRNVIALTILHLLAIYGWFLFVTDIKIKWQTSFITFILGLFSSSFGITAGAHRLWSHRSYKAKWPLRLILAFANTIALQNDIYEWCRDHRVHHKYSETNADPHNSRRGFFFAHMGWLLVKKQNDVKIKGKNIDLSDIWADPIVRFQRRFYIPLVIVCWGIIPTLIPYYCFNETLWHSFLGCVCFRYVYVLHCTWLVNSAAHLWGHRPYDKNIQPKENDSVVYLTFGEGYHNYHHTFPWDYSASEYGCYYNFNLTTLIIDLFERCGWAYDLKKPSNEMIIARKFRTGDGTGSYEECEIMSSNVPSTISTLKSSTDDISKSMTILSSNDINNNNNDKKCLTSEFVKNRISSLQQNMSVINNDNDNINIMDLDNQNQQPLIHESEPLAQTFIENLKKILTLEINMGSFIRRSLITIFMAIFISVVQTYTWITLPIYYLLQKPWLKRKLNLRNRVKIYNPSSAPLTTIPSVESDSNNNNQSINKLSLSPIYIRDDCGEYNHPLYSFKTVNDIIENLTNLHGSDQPCLGYRQVLSEEIALDSQGQERRMDGRQLKQYHLSDYKWLTYSQLDDIRNNISQGFMSNGINKSSRVMIISETRIEWMICFQSLIRCGATLATVFSNLGVDGVAHGIEETEVETVITSLECIPLLKSALNHTKKHCVNKIVYMDGLHKPDIDVEESIKIFALSDIETMGKQIIKENRQQPYPSANIDEPMLMMYTSGTTGQPKAATMTQRQFLGSIRALFVLVRHIMHEAPFHTYVSYLPMAHVLELTLELFFCFGGVRLGYASPFTLTDSAPGLARGQKPDIKLLRPTVMTTVPLVLDRIIKEVNEKLRSRTPVSQPVFQFLMNYKSMWTRLGYRCDIVSKLLCSKVREQLGSNLHFVICGGAPLNSNTQATIKSALDVTLIQGYGATETTGAVLCMDFDDLEYGRVGAPLGQVYFRLRDWPDGGYSVKDKPNPRGEILIGGDLVAINYFKRPEQTDDVFITDENGIRWFQTGDVGELYSNGTIKIIDRCKDLIKLQNGEYISLGKVEAALKFCQLVDNVCVYGGTFSNDIVALISPNRKALEQLAQSIGKNHLSIEEQCNDPQIQQITFNEVIKTAKQLSLGKKEIPSRVRLVPEVWSPDNGILTAALKLKRRIVEQMYKQQLYDLYNAKKFNIITSNGYDQNNNTTANGGGAKRTTTVTNGSKNHTA</sequence>
<dbReference type="GO" id="GO:0016717">
    <property type="term" value="F:oxidoreductase activity, acting on paired donors, with oxidation of a pair of donors resulting in the reduction of molecular oxygen to two molecules of water"/>
    <property type="evidence" value="ECO:0007669"/>
    <property type="project" value="InterPro"/>
</dbReference>
<dbReference type="SUPFAM" id="SSF56801">
    <property type="entry name" value="Acetyl-CoA synthetase-like"/>
    <property type="match status" value="1"/>
</dbReference>
<dbReference type="InParanoid" id="A0A6P6YI66"/>
<evidence type="ECO:0000256" key="9">
    <source>
        <dbReference type="ARBA" id="ARBA00022832"/>
    </source>
</evidence>
<comment type="similarity">
    <text evidence="3 19">Belongs to the fatty acid desaturase type 1 family.</text>
</comment>
<feature type="domain" description="AMP-dependent synthetase/ligase" evidence="23">
    <location>
        <begin position="633"/>
        <end position="1053"/>
    </location>
</feature>
<evidence type="ECO:0000256" key="4">
    <source>
        <dbReference type="ARBA" id="ARBA00022516"/>
    </source>
</evidence>
<evidence type="ECO:0000256" key="3">
    <source>
        <dbReference type="ARBA" id="ARBA00009295"/>
    </source>
</evidence>
<reference evidence="25" key="1">
    <citation type="submission" date="2025-08" db="UniProtKB">
        <authorList>
            <consortium name="RefSeq"/>
        </authorList>
    </citation>
    <scope>IDENTIFICATION</scope>
    <source>
        <strain evidence="25">Airmid</strain>
    </source>
</reference>
<dbReference type="InterPro" id="IPR015876">
    <property type="entry name" value="Acyl-CoA_DS"/>
</dbReference>
<evidence type="ECO:0000256" key="10">
    <source>
        <dbReference type="ARBA" id="ARBA00022840"/>
    </source>
</evidence>
<dbReference type="GO" id="GO:0005524">
    <property type="term" value="F:ATP binding"/>
    <property type="evidence" value="ECO:0007669"/>
    <property type="project" value="UniProtKB-KW"/>
</dbReference>
<dbReference type="PANTHER" id="PTHR43272:SF83">
    <property type="entry name" value="ACYL-COA SYNTHETASE LONG-CHAIN, ISOFORM J"/>
    <property type="match status" value="1"/>
</dbReference>
<dbReference type="PRINTS" id="PR00075">
    <property type="entry name" value="FACDDSATRASE"/>
</dbReference>
<protein>
    <recommendedName>
        <fullName evidence="17">long-chain-fatty-acid--CoA ligase</fullName>
        <ecNumber evidence="17">6.2.1.3</ecNumber>
    </recommendedName>
</protein>
<accession>A0A6P6YI66</accession>
<feature type="transmembrane region" description="Helical" evidence="21">
    <location>
        <begin position="231"/>
        <end position="250"/>
    </location>
</feature>
<evidence type="ECO:0000256" key="14">
    <source>
        <dbReference type="ARBA" id="ARBA00023098"/>
    </source>
</evidence>
<keyword evidence="6 19" id="KW-0812">Transmembrane</keyword>
<keyword evidence="8" id="KW-0547">Nucleotide-binding</keyword>
<evidence type="ECO:0000256" key="1">
    <source>
        <dbReference type="ARBA" id="ARBA00004141"/>
    </source>
</evidence>
<comment type="subcellular location">
    <subcellularLocation>
        <location evidence="1">Membrane</location>
        <topology evidence="1">Multi-pass membrane protein</topology>
    </subcellularLocation>
</comment>
<evidence type="ECO:0000259" key="23">
    <source>
        <dbReference type="Pfam" id="PF00501"/>
    </source>
</evidence>
<dbReference type="GO" id="GO:0005783">
    <property type="term" value="C:endoplasmic reticulum"/>
    <property type="evidence" value="ECO:0007669"/>
    <property type="project" value="TreeGrafter"/>
</dbReference>